<dbReference type="InterPro" id="IPR043129">
    <property type="entry name" value="ATPase_NBD"/>
</dbReference>
<gene>
    <name evidence="2" type="ORF">UFOPK2162_00280</name>
</gene>
<protein>
    <submittedName>
        <fullName evidence="2">Unannotated protein</fullName>
    </submittedName>
</protein>
<proteinExistence type="predicted"/>
<dbReference type="InterPro" id="IPR022496">
    <property type="entry name" value="T6A_TsaB"/>
</dbReference>
<dbReference type="NCBIfam" id="TIGR03725">
    <property type="entry name" value="T6A_YeaZ"/>
    <property type="match status" value="1"/>
</dbReference>
<organism evidence="2">
    <name type="scientific">freshwater metagenome</name>
    <dbReference type="NCBI Taxonomy" id="449393"/>
    <lineage>
        <taxon>unclassified sequences</taxon>
        <taxon>metagenomes</taxon>
        <taxon>ecological metagenomes</taxon>
    </lineage>
</organism>
<dbReference type="EMBL" id="CAEZVZ010000023">
    <property type="protein sequence ID" value="CAB4639186.1"/>
    <property type="molecule type" value="Genomic_DNA"/>
</dbReference>
<evidence type="ECO:0000313" key="2">
    <source>
        <dbReference type="EMBL" id="CAB4639186.1"/>
    </source>
</evidence>
<feature type="domain" description="Gcp-like" evidence="1">
    <location>
        <begin position="36"/>
        <end position="123"/>
    </location>
</feature>
<reference evidence="2" key="1">
    <citation type="submission" date="2020-05" db="EMBL/GenBank/DDBJ databases">
        <authorList>
            <person name="Chiriac C."/>
            <person name="Salcher M."/>
            <person name="Ghai R."/>
            <person name="Kavagutti S V."/>
        </authorList>
    </citation>
    <scope>NUCLEOTIDE SEQUENCE</scope>
</reference>
<dbReference type="Pfam" id="PF00814">
    <property type="entry name" value="TsaD"/>
    <property type="match status" value="1"/>
</dbReference>
<dbReference type="SUPFAM" id="SSF53067">
    <property type="entry name" value="Actin-like ATPase domain"/>
    <property type="match status" value="2"/>
</dbReference>
<dbReference type="AlphaFoldDB" id="A0A6J6JQD0"/>
<accession>A0A6J6JQD0</accession>
<name>A0A6J6JQD0_9ZZZZ</name>
<evidence type="ECO:0000259" key="1">
    <source>
        <dbReference type="Pfam" id="PF00814"/>
    </source>
</evidence>
<dbReference type="GO" id="GO:0002949">
    <property type="term" value="P:tRNA threonylcarbamoyladenosine modification"/>
    <property type="evidence" value="ECO:0007669"/>
    <property type="project" value="InterPro"/>
</dbReference>
<dbReference type="Gene3D" id="3.30.420.40">
    <property type="match status" value="2"/>
</dbReference>
<sequence length="177" mass="19127">MTVSLVIDTSTSRTIVGITRGTEVLWEGFHDGATDHGNAVADLVKKAMTQGVNPDRVVVGMGPGPFTGLRVGIAFARAFAAARSLPVIGICSLDAIQVDKSEYTVAIDARRKEIYWARYKDGVRVEGPAVNFPADVDGYILDLYPDVARLVALSDSQNEVEPFYLRRPDAIATADRS</sequence>
<dbReference type="InterPro" id="IPR000905">
    <property type="entry name" value="Gcp-like_dom"/>
</dbReference>